<keyword evidence="11" id="KW-1185">Reference proteome</keyword>
<dbReference type="GO" id="GO:0032040">
    <property type="term" value="C:small-subunit processome"/>
    <property type="evidence" value="ECO:0007669"/>
    <property type="project" value="InterPro"/>
</dbReference>
<dbReference type="CDD" id="cd09865">
    <property type="entry name" value="PIN_ScUtp23p-like"/>
    <property type="match status" value="1"/>
</dbReference>
<dbReference type="InterPro" id="IPR029060">
    <property type="entry name" value="PIN-like_dom_sf"/>
</dbReference>
<dbReference type="Proteomes" id="UP000076798">
    <property type="component" value="Unassembled WGS sequence"/>
</dbReference>
<organism evidence="10 11">
    <name type="scientific">Sistotremastrum suecicum HHB10207 ss-3</name>
    <dbReference type="NCBI Taxonomy" id="1314776"/>
    <lineage>
        <taxon>Eukaryota</taxon>
        <taxon>Fungi</taxon>
        <taxon>Dikarya</taxon>
        <taxon>Basidiomycota</taxon>
        <taxon>Agaricomycotina</taxon>
        <taxon>Agaricomycetes</taxon>
        <taxon>Sistotremastrales</taxon>
        <taxon>Sistotremastraceae</taxon>
        <taxon>Sistotremastrum</taxon>
    </lineage>
</organism>
<keyword evidence="3" id="KW-0698">rRNA processing</keyword>
<protein>
    <recommendedName>
        <fullName evidence="7">U three protein 23</fullName>
    </recommendedName>
</protein>
<feature type="domain" description="UTP23 sensor motif region" evidence="9">
    <location>
        <begin position="179"/>
        <end position="197"/>
    </location>
</feature>
<keyword evidence="4" id="KW-0539">Nucleus</keyword>
<evidence type="ECO:0000256" key="4">
    <source>
        <dbReference type="ARBA" id="ARBA00023242"/>
    </source>
</evidence>
<dbReference type="EMBL" id="KV428037">
    <property type="protein sequence ID" value="KZT40061.1"/>
    <property type="molecule type" value="Genomic_DNA"/>
</dbReference>
<evidence type="ECO:0000313" key="10">
    <source>
        <dbReference type="EMBL" id="KZT40061.1"/>
    </source>
</evidence>
<reference evidence="10 11" key="1">
    <citation type="journal article" date="2016" name="Mol. Biol. Evol.">
        <title>Comparative Genomics of Early-Diverging Mushroom-Forming Fungi Provides Insights into the Origins of Lignocellulose Decay Capabilities.</title>
        <authorList>
            <person name="Nagy L.G."/>
            <person name="Riley R."/>
            <person name="Tritt A."/>
            <person name="Adam C."/>
            <person name="Daum C."/>
            <person name="Floudas D."/>
            <person name="Sun H."/>
            <person name="Yadav J.S."/>
            <person name="Pangilinan J."/>
            <person name="Larsson K.H."/>
            <person name="Matsuura K."/>
            <person name="Barry K."/>
            <person name="Labutti K."/>
            <person name="Kuo R."/>
            <person name="Ohm R.A."/>
            <person name="Bhattacharya S.S."/>
            <person name="Shirouzu T."/>
            <person name="Yoshinaga Y."/>
            <person name="Martin F.M."/>
            <person name="Grigoriev I.V."/>
            <person name="Hibbett D.S."/>
        </authorList>
    </citation>
    <scope>NUCLEOTIDE SEQUENCE [LARGE SCALE GENOMIC DNA]</scope>
    <source>
        <strain evidence="10 11">HHB10207 ss-3</strain>
    </source>
</reference>
<evidence type="ECO:0000256" key="2">
    <source>
        <dbReference type="ARBA" id="ARBA00022517"/>
    </source>
</evidence>
<sequence length="239" mass="26997">MRQKRAKLYKKCMAMHCLSFGFRQPYQVLVDSEICLTATALGMDFVKQLAITLQGEVKPMITQCCIVELYKMGPSKQPAVDLAKSFERRKCNHKEAIEGVDCVKSVVGETNKHRYVVATQVKDLRYWLRKVPGVPILLLDRSVMVLEAASEATLRAKKLVEEKSMSGPGTSAEKEEVPKKKIRGLKQPNPLSMKKKKPRQEPPPPKKKADAETGQKRKREETTTTTTEGVDRKRRKAGE</sequence>
<dbReference type="GO" id="GO:0006364">
    <property type="term" value="P:rRNA processing"/>
    <property type="evidence" value="ECO:0007669"/>
    <property type="project" value="UniProtKB-KW"/>
</dbReference>
<evidence type="ECO:0000256" key="3">
    <source>
        <dbReference type="ARBA" id="ARBA00022552"/>
    </source>
</evidence>
<proteinExistence type="inferred from homology"/>
<accession>A0A166EXM5</accession>
<evidence type="ECO:0000256" key="5">
    <source>
        <dbReference type="ARBA" id="ARBA00037300"/>
    </source>
</evidence>
<name>A0A166EXM5_9AGAM</name>
<dbReference type="Pfam" id="PF24779">
    <property type="entry name" value="UTP23_sensor"/>
    <property type="match status" value="1"/>
</dbReference>
<feature type="region of interest" description="Disordered" evidence="8">
    <location>
        <begin position="163"/>
        <end position="239"/>
    </location>
</feature>
<dbReference type="Pfam" id="PF04900">
    <property type="entry name" value="Fcf1"/>
    <property type="match status" value="1"/>
</dbReference>
<evidence type="ECO:0000256" key="6">
    <source>
        <dbReference type="ARBA" id="ARBA00038503"/>
    </source>
</evidence>
<dbReference type="PANTHER" id="PTHR12416">
    <property type="entry name" value="RRNA-PROCESSING PROTEIN UTP23 HOMOLOG"/>
    <property type="match status" value="1"/>
</dbReference>
<dbReference type="InterPro" id="IPR006984">
    <property type="entry name" value="Fcf1/UTP23"/>
</dbReference>
<dbReference type="Gene3D" id="3.40.50.1010">
    <property type="entry name" value="5'-nuclease"/>
    <property type="match status" value="1"/>
</dbReference>
<evidence type="ECO:0000256" key="8">
    <source>
        <dbReference type="SAM" id="MobiDB-lite"/>
    </source>
</evidence>
<dbReference type="InterPro" id="IPR057776">
    <property type="entry name" value="UTP23_sensor"/>
</dbReference>
<evidence type="ECO:0000259" key="9">
    <source>
        <dbReference type="Pfam" id="PF24779"/>
    </source>
</evidence>
<comment type="subcellular location">
    <subcellularLocation>
        <location evidence="1">Nucleus</location>
        <location evidence="1">Nucleolus</location>
    </subcellularLocation>
</comment>
<dbReference type="SUPFAM" id="SSF88723">
    <property type="entry name" value="PIN domain-like"/>
    <property type="match status" value="1"/>
</dbReference>
<comment type="function">
    <text evidence="5">Involved in rRNA-processing and ribosome biogenesis.</text>
</comment>
<evidence type="ECO:0000256" key="1">
    <source>
        <dbReference type="ARBA" id="ARBA00004604"/>
    </source>
</evidence>
<dbReference type="FunFam" id="3.40.50.1010:FF:000006">
    <property type="entry name" value="rRNA-processing protein UTP23 homolog"/>
    <property type="match status" value="1"/>
</dbReference>
<dbReference type="AlphaFoldDB" id="A0A166EXM5"/>
<gene>
    <name evidence="10" type="ORF">SISSUDRAFT_1044658</name>
</gene>
<feature type="compositionally biased region" description="Basic and acidic residues" evidence="8">
    <location>
        <begin position="207"/>
        <end position="222"/>
    </location>
</feature>
<keyword evidence="2" id="KW-0690">Ribosome biogenesis</keyword>
<dbReference type="STRING" id="1314776.A0A166EXM5"/>
<evidence type="ECO:0000313" key="11">
    <source>
        <dbReference type="Proteomes" id="UP000076798"/>
    </source>
</evidence>
<evidence type="ECO:0000256" key="7">
    <source>
        <dbReference type="ARBA" id="ARBA00076388"/>
    </source>
</evidence>
<comment type="similarity">
    <text evidence="6">Belongs to the UTP23/FCF1 family. UTP23 subfamily.</text>
</comment>
<dbReference type="OrthoDB" id="25675at2759"/>